<dbReference type="Proteomes" id="UP000499080">
    <property type="component" value="Unassembled WGS sequence"/>
</dbReference>
<dbReference type="EMBL" id="BGPR01028267">
    <property type="protein sequence ID" value="GBN99328.1"/>
    <property type="molecule type" value="Genomic_DNA"/>
</dbReference>
<comment type="caution">
    <text evidence="1">The sequence shown here is derived from an EMBL/GenBank/DDBJ whole genome shotgun (WGS) entry which is preliminary data.</text>
</comment>
<dbReference type="OrthoDB" id="10060618at2759"/>
<evidence type="ECO:0000313" key="2">
    <source>
        <dbReference type="Proteomes" id="UP000499080"/>
    </source>
</evidence>
<keyword evidence="2" id="KW-1185">Reference proteome</keyword>
<reference evidence="1 2" key="1">
    <citation type="journal article" date="2019" name="Sci. Rep.">
        <title>Orb-weaving spider Araneus ventricosus genome elucidates the spidroin gene catalogue.</title>
        <authorList>
            <person name="Kono N."/>
            <person name="Nakamura H."/>
            <person name="Ohtoshi R."/>
            <person name="Moran D.A.P."/>
            <person name="Shinohara A."/>
            <person name="Yoshida Y."/>
            <person name="Fujiwara M."/>
            <person name="Mori M."/>
            <person name="Tomita M."/>
            <person name="Arakawa K."/>
        </authorList>
    </citation>
    <scope>NUCLEOTIDE SEQUENCE [LARGE SCALE GENOMIC DNA]</scope>
</reference>
<name>A0A4Y2TFD5_ARAVE</name>
<sequence length="191" mass="21511">MKKPTFCLPMSWDVIQYSRNKDLADYDIGTARTQSQLPEIVHPKQPRFADVANVNPPKCNGKSLFGGASFVIKASPVLAIHRNLDSVHAMRHAIWAIFMHKLFTDENPHHGFCPTGEDSKRLKLQGVHKNNLPVAVIEAMCPVFKYLSHPDLLKKCAHGDTQNPNESVDNVIWSRVPKSTFVPIRCFCPEI</sequence>
<organism evidence="1 2">
    <name type="scientific">Araneus ventricosus</name>
    <name type="common">Orbweaver spider</name>
    <name type="synonym">Epeira ventricosa</name>
    <dbReference type="NCBI Taxonomy" id="182803"/>
    <lineage>
        <taxon>Eukaryota</taxon>
        <taxon>Metazoa</taxon>
        <taxon>Ecdysozoa</taxon>
        <taxon>Arthropoda</taxon>
        <taxon>Chelicerata</taxon>
        <taxon>Arachnida</taxon>
        <taxon>Araneae</taxon>
        <taxon>Araneomorphae</taxon>
        <taxon>Entelegynae</taxon>
        <taxon>Araneoidea</taxon>
        <taxon>Araneidae</taxon>
        <taxon>Araneus</taxon>
    </lineage>
</organism>
<gene>
    <name evidence="1" type="ORF">AVEN_218603_1</name>
</gene>
<accession>A0A4Y2TFD5</accession>
<protein>
    <submittedName>
        <fullName evidence="1">Uncharacterized protein</fullName>
    </submittedName>
</protein>
<evidence type="ECO:0000313" key="1">
    <source>
        <dbReference type="EMBL" id="GBN99328.1"/>
    </source>
</evidence>
<dbReference type="AlphaFoldDB" id="A0A4Y2TFD5"/>
<proteinExistence type="predicted"/>